<keyword evidence="7" id="KW-1185">Reference proteome</keyword>
<keyword evidence="2" id="KW-0328">Glycosyltransferase</keyword>
<sequence>MNRKPLRIAIMVHRFYPDTGGVEVTAELLARGFVERHGAQVVVITHTRETGEPKDFPFRVLRAPGKRELFKAISGADVVFHNNPCMQFYWPQLLLKRPWVVVLRTWMRMPGETYPIAQTLKNAVKIAMVRRADRLLSNSAALAGHLGVPAKVIHNSYRSEIFKSEVPWANRPERSLVFLGRLSADKGIWMLFAALRQLREQGSEHRLTLIGDGDHRAALEQQVVEMGISDLVHFRGALQGAAINEELNRHRIGVVPSEIPEPFGTVALELMGAGCLTVVADHGGLPEAVGDAGLRFTPKSVASLVQKLAQAATDETLQTELRAKMARHLEGYREPVMIDKFYQEMVKAAKHD</sequence>
<feature type="domain" description="Glycosyl transferase family 1" evidence="4">
    <location>
        <begin position="172"/>
        <end position="325"/>
    </location>
</feature>
<dbReference type="Pfam" id="PF13439">
    <property type="entry name" value="Glyco_transf_4"/>
    <property type="match status" value="1"/>
</dbReference>
<dbReference type="RefSeq" id="WP_309799533.1">
    <property type="nucleotide sequence ID" value="NZ_BAAAHY010000007.1"/>
</dbReference>
<name>A0ABU1JDD2_9MICC</name>
<evidence type="ECO:0000259" key="4">
    <source>
        <dbReference type="Pfam" id="PF00534"/>
    </source>
</evidence>
<dbReference type="InterPro" id="IPR050194">
    <property type="entry name" value="Glycosyltransferase_grp1"/>
</dbReference>
<evidence type="ECO:0000313" key="7">
    <source>
        <dbReference type="Proteomes" id="UP001185069"/>
    </source>
</evidence>
<dbReference type="PANTHER" id="PTHR45947:SF3">
    <property type="entry name" value="SULFOQUINOVOSYL TRANSFERASE SQD2"/>
    <property type="match status" value="1"/>
</dbReference>
<evidence type="ECO:0000256" key="2">
    <source>
        <dbReference type="ARBA" id="ARBA00022676"/>
    </source>
</evidence>
<proteinExistence type="predicted"/>
<evidence type="ECO:0000259" key="5">
    <source>
        <dbReference type="Pfam" id="PF13439"/>
    </source>
</evidence>
<protein>
    <recommendedName>
        <fullName evidence="1">D-inositol 3-phosphate glycosyltransferase</fullName>
    </recommendedName>
</protein>
<dbReference type="PANTHER" id="PTHR45947">
    <property type="entry name" value="SULFOQUINOVOSYL TRANSFERASE SQD2"/>
    <property type="match status" value="1"/>
</dbReference>
<reference evidence="6 7" key="1">
    <citation type="submission" date="2023-07" db="EMBL/GenBank/DDBJ databases">
        <title>Sequencing the genomes of 1000 actinobacteria strains.</title>
        <authorList>
            <person name="Klenk H.-P."/>
        </authorList>
    </citation>
    <scope>NUCLEOTIDE SEQUENCE [LARGE SCALE GENOMIC DNA]</scope>
    <source>
        <strain evidence="6 7">DSM 14555</strain>
    </source>
</reference>
<dbReference type="Pfam" id="PF00534">
    <property type="entry name" value="Glycos_transf_1"/>
    <property type="match status" value="1"/>
</dbReference>
<evidence type="ECO:0000256" key="1">
    <source>
        <dbReference type="ARBA" id="ARBA00021292"/>
    </source>
</evidence>
<dbReference type="SUPFAM" id="SSF53756">
    <property type="entry name" value="UDP-Glycosyltransferase/glycogen phosphorylase"/>
    <property type="match status" value="1"/>
</dbReference>
<comment type="caution">
    <text evidence="6">The sequence shown here is derived from an EMBL/GenBank/DDBJ whole genome shotgun (WGS) entry which is preliminary data.</text>
</comment>
<dbReference type="EMBL" id="JAVDQF010000001">
    <property type="protein sequence ID" value="MDR6270443.1"/>
    <property type="molecule type" value="Genomic_DNA"/>
</dbReference>
<evidence type="ECO:0000313" key="6">
    <source>
        <dbReference type="EMBL" id="MDR6270443.1"/>
    </source>
</evidence>
<accession>A0ABU1JDD2</accession>
<dbReference type="InterPro" id="IPR001296">
    <property type="entry name" value="Glyco_trans_1"/>
</dbReference>
<keyword evidence="3" id="KW-0808">Transferase</keyword>
<gene>
    <name evidence="6" type="ORF">JOE69_002681</name>
</gene>
<feature type="domain" description="Glycosyltransferase subfamily 4-like N-terminal" evidence="5">
    <location>
        <begin position="20"/>
        <end position="154"/>
    </location>
</feature>
<dbReference type="InterPro" id="IPR028098">
    <property type="entry name" value="Glyco_trans_4-like_N"/>
</dbReference>
<dbReference type="Gene3D" id="3.40.50.2000">
    <property type="entry name" value="Glycogen Phosphorylase B"/>
    <property type="match status" value="2"/>
</dbReference>
<evidence type="ECO:0000256" key="3">
    <source>
        <dbReference type="ARBA" id="ARBA00022679"/>
    </source>
</evidence>
<dbReference type="CDD" id="cd03801">
    <property type="entry name" value="GT4_PimA-like"/>
    <property type="match status" value="1"/>
</dbReference>
<dbReference type="Proteomes" id="UP001185069">
    <property type="component" value="Unassembled WGS sequence"/>
</dbReference>
<organism evidence="6 7">
    <name type="scientific">Arthrobacter russicus</name>
    <dbReference type="NCBI Taxonomy" id="172040"/>
    <lineage>
        <taxon>Bacteria</taxon>
        <taxon>Bacillati</taxon>
        <taxon>Actinomycetota</taxon>
        <taxon>Actinomycetes</taxon>
        <taxon>Micrococcales</taxon>
        <taxon>Micrococcaceae</taxon>
        <taxon>Arthrobacter</taxon>
    </lineage>
</organism>